<gene>
    <name evidence="1" type="ORF">BS640_05890</name>
</gene>
<dbReference type="EMBL" id="MRWE01000007">
    <property type="protein sequence ID" value="ORJ26370.1"/>
    <property type="molecule type" value="Genomic_DNA"/>
</dbReference>
<sequence>MSVSSITTSPLSEPTQPERLVIVLNESLPAGKAANAAAVLAMTLGQRHPELIGSPLEIADGKTYPGLTPLGISVLSGSDEDLKSVLVNGTSHGCDITVFPLEGQQTTHYEAFLEAVALQTEGSLQLLGIALAGEKKSVRKVVGKLKLFA</sequence>
<accession>A0A1X0WHY1</accession>
<organism evidence="1 2">
    <name type="scientific">Rouxiella badensis</name>
    <dbReference type="NCBI Taxonomy" id="1646377"/>
    <lineage>
        <taxon>Bacteria</taxon>
        <taxon>Pseudomonadati</taxon>
        <taxon>Pseudomonadota</taxon>
        <taxon>Gammaproteobacteria</taxon>
        <taxon>Enterobacterales</taxon>
        <taxon>Yersiniaceae</taxon>
        <taxon>Rouxiella</taxon>
    </lineage>
</organism>
<keyword evidence="2" id="KW-1185">Reference proteome</keyword>
<dbReference type="SUPFAM" id="SSF102462">
    <property type="entry name" value="Peptidyl-tRNA hydrolase II"/>
    <property type="match status" value="1"/>
</dbReference>
<dbReference type="AlphaFoldDB" id="A0A1X0WHY1"/>
<evidence type="ECO:0000313" key="2">
    <source>
        <dbReference type="Proteomes" id="UP000192536"/>
    </source>
</evidence>
<dbReference type="RefSeq" id="WP_084912164.1">
    <property type="nucleotide sequence ID" value="NZ_JAJGAQ010000001.1"/>
</dbReference>
<name>A0A1X0WHY1_9GAMM</name>
<comment type="caution">
    <text evidence="1">The sequence shown here is derived from an EMBL/GenBank/DDBJ whole genome shotgun (WGS) entry which is preliminary data.</text>
</comment>
<proteinExistence type="predicted"/>
<dbReference type="Pfam" id="PF09391">
    <property type="entry name" value="DUF2000"/>
    <property type="match status" value="1"/>
</dbReference>
<evidence type="ECO:0008006" key="3">
    <source>
        <dbReference type="Google" id="ProtNLM"/>
    </source>
</evidence>
<dbReference type="InterPro" id="IPR017021">
    <property type="entry name" value="UCP033763"/>
</dbReference>
<dbReference type="InterPro" id="IPR018988">
    <property type="entry name" value="DUF2000"/>
</dbReference>
<dbReference type="STRING" id="1646377.BS640_05890"/>
<dbReference type="PIRSF" id="PIRSF033736">
    <property type="entry name" value="UCP033763"/>
    <property type="match status" value="1"/>
</dbReference>
<dbReference type="Gene3D" id="3.40.1490.10">
    <property type="entry name" value="Bit1"/>
    <property type="match status" value="1"/>
</dbReference>
<dbReference type="Proteomes" id="UP000192536">
    <property type="component" value="Unassembled WGS sequence"/>
</dbReference>
<reference evidence="1 2" key="1">
    <citation type="journal article" date="2017" name="Int. J. Syst. Evol. Microbiol.">
        <title>Rouxiella badensis sp. nov. and Rouxiella silvae sp. nov. isolated from peat bog soil in Germany and emendation of the genus description.</title>
        <authorList>
            <person name="Le Fleche-Mateos A."/>
            <person name="Kugler J.H."/>
            <person name="Hansen S.H."/>
            <person name="Syldatk C."/>
            <person name="Hausmann R."/>
            <person name="Lomprez F."/>
            <person name="Vandenbogaert M."/>
            <person name="Manuguerra J.C."/>
            <person name="Grimont P.A."/>
        </authorList>
    </citation>
    <scope>NUCLEOTIDE SEQUENCE [LARGE SCALE GENOMIC DNA]</scope>
    <source>
        <strain evidence="1 2">DSM 100043</strain>
    </source>
</reference>
<dbReference type="InterPro" id="IPR023476">
    <property type="entry name" value="Pep_tRNA_hydro_II_dom_sf"/>
</dbReference>
<evidence type="ECO:0000313" key="1">
    <source>
        <dbReference type="EMBL" id="ORJ26370.1"/>
    </source>
</evidence>
<protein>
    <recommendedName>
        <fullName evidence="3">DUF2000 domain-containing protein</fullName>
    </recommendedName>
</protein>